<comment type="similarity">
    <text evidence="3 6">Belongs to the DHNA family.</text>
</comment>
<dbReference type="NCBIfam" id="TIGR00525">
    <property type="entry name" value="folB"/>
    <property type="match status" value="1"/>
</dbReference>
<keyword evidence="5 6" id="KW-0456">Lyase</keyword>
<dbReference type="AlphaFoldDB" id="A0A917LHE9"/>
<evidence type="ECO:0000313" key="9">
    <source>
        <dbReference type="Proteomes" id="UP000644756"/>
    </source>
</evidence>
<sequence length="131" mass="14977">MMDRMVLKGMQFFGYHGVFAEENKLGQRFGVELELDIDLRKAAKNDDLDSTVNYAELHAITKEIVEGPPFKLIEALAGNIASRLLETYTIINEVTVRVIKPNPPFDIHFDGVVVELRRKRDEHGQIVPAWR</sequence>
<keyword evidence="4 6" id="KW-0289">Folate biosynthesis</keyword>
<evidence type="ECO:0000256" key="6">
    <source>
        <dbReference type="RuleBase" id="RU362079"/>
    </source>
</evidence>
<comment type="catalytic activity">
    <reaction evidence="1 6">
        <text>7,8-dihydroneopterin = 6-hydroxymethyl-7,8-dihydropterin + glycolaldehyde</text>
        <dbReference type="Rhea" id="RHEA:10540"/>
        <dbReference type="ChEBI" id="CHEBI:17001"/>
        <dbReference type="ChEBI" id="CHEBI:17071"/>
        <dbReference type="ChEBI" id="CHEBI:44841"/>
        <dbReference type="EC" id="4.1.2.25"/>
    </reaction>
</comment>
<dbReference type="InterPro" id="IPR006157">
    <property type="entry name" value="FolB_dom"/>
</dbReference>
<keyword evidence="9" id="KW-1185">Reference proteome</keyword>
<dbReference type="CDD" id="cd00534">
    <property type="entry name" value="DHNA_DHNTPE"/>
    <property type="match status" value="1"/>
</dbReference>
<dbReference type="FunFam" id="3.30.1130.10:FF:000003">
    <property type="entry name" value="7,8-dihydroneopterin aldolase"/>
    <property type="match status" value="1"/>
</dbReference>
<protein>
    <recommendedName>
        <fullName evidence="6">7,8-dihydroneopterin aldolase</fullName>
        <ecNumber evidence="6">4.1.2.25</ecNumber>
    </recommendedName>
</protein>
<evidence type="ECO:0000256" key="4">
    <source>
        <dbReference type="ARBA" id="ARBA00022909"/>
    </source>
</evidence>
<dbReference type="SUPFAM" id="SSF55620">
    <property type="entry name" value="Tetrahydrobiopterin biosynthesis enzymes-like"/>
    <property type="match status" value="1"/>
</dbReference>
<dbReference type="Gene3D" id="3.30.1130.10">
    <property type="match status" value="1"/>
</dbReference>
<evidence type="ECO:0000256" key="5">
    <source>
        <dbReference type="ARBA" id="ARBA00023239"/>
    </source>
</evidence>
<organism evidence="8 9">
    <name type="scientific">Paenibacillus abyssi</name>
    <dbReference type="NCBI Taxonomy" id="1340531"/>
    <lineage>
        <taxon>Bacteria</taxon>
        <taxon>Bacillati</taxon>
        <taxon>Bacillota</taxon>
        <taxon>Bacilli</taxon>
        <taxon>Bacillales</taxon>
        <taxon>Paenibacillaceae</taxon>
        <taxon>Paenibacillus</taxon>
    </lineage>
</organism>
<dbReference type="InterPro" id="IPR006156">
    <property type="entry name" value="Dihydroneopterin_aldolase"/>
</dbReference>
<name>A0A917LHE9_9BACL</name>
<dbReference type="PANTHER" id="PTHR42844">
    <property type="entry name" value="DIHYDRONEOPTERIN ALDOLASE 1-RELATED"/>
    <property type="match status" value="1"/>
</dbReference>
<feature type="domain" description="Dihydroneopterin aldolase/epimerase" evidence="7">
    <location>
        <begin position="5"/>
        <end position="118"/>
    </location>
</feature>
<evidence type="ECO:0000313" key="8">
    <source>
        <dbReference type="EMBL" id="GGG24903.1"/>
    </source>
</evidence>
<comment type="caution">
    <text evidence="8">The sequence shown here is derived from an EMBL/GenBank/DDBJ whole genome shotgun (WGS) entry which is preliminary data.</text>
</comment>
<comment type="function">
    <text evidence="6">Catalyzes the conversion of 7,8-dihydroneopterin to 6-hydroxymethyl-7,8-dihydropterin.</text>
</comment>
<proteinExistence type="inferred from homology"/>
<dbReference type="InterPro" id="IPR043133">
    <property type="entry name" value="GTP-CH-I_C/QueF"/>
</dbReference>
<dbReference type="PANTHER" id="PTHR42844:SF1">
    <property type="entry name" value="DIHYDRONEOPTERIN ALDOLASE 1-RELATED"/>
    <property type="match status" value="1"/>
</dbReference>
<gene>
    <name evidence="8" type="primary">folB</name>
    <name evidence="8" type="ORF">GCM10010916_46790</name>
</gene>
<dbReference type="Pfam" id="PF02152">
    <property type="entry name" value="FolB"/>
    <property type="match status" value="1"/>
</dbReference>
<dbReference type="EC" id="4.1.2.25" evidence="6"/>
<evidence type="ECO:0000259" key="7">
    <source>
        <dbReference type="SMART" id="SM00905"/>
    </source>
</evidence>
<dbReference type="EMBL" id="BMGR01000021">
    <property type="protein sequence ID" value="GGG24903.1"/>
    <property type="molecule type" value="Genomic_DNA"/>
</dbReference>
<dbReference type="GO" id="GO:0004150">
    <property type="term" value="F:dihydroneopterin aldolase activity"/>
    <property type="evidence" value="ECO:0007669"/>
    <property type="project" value="UniProtKB-UniRule"/>
</dbReference>
<dbReference type="GO" id="GO:0005737">
    <property type="term" value="C:cytoplasm"/>
    <property type="evidence" value="ECO:0007669"/>
    <property type="project" value="TreeGrafter"/>
</dbReference>
<reference evidence="8" key="2">
    <citation type="submission" date="2020-09" db="EMBL/GenBank/DDBJ databases">
        <authorList>
            <person name="Sun Q."/>
            <person name="Zhou Y."/>
        </authorList>
    </citation>
    <scope>NUCLEOTIDE SEQUENCE</scope>
    <source>
        <strain evidence="8">CGMCC 1.12987</strain>
    </source>
</reference>
<dbReference type="Proteomes" id="UP000644756">
    <property type="component" value="Unassembled WGS sequence"/>
</dbReference>
<dbReference type="NCBIfam" id="TIGR00526">
    <property type="entry name" value="folB_dom"/>
    <property type="match status" value="1"/>
</dbReference>
<dbReference type="GO" id="GO:0046656">
    <property type="term" value="P:folic acid biosynthetic process"/>
    <property type="evidence" value="ECO:0007669"/>
    <property type="project" value="UniProtKB-UniRule"/>
</dbReference>
<reference evidence="8" key="1">
    <citation type="journal article" date="2014" name="Int. J. Syst. Evol. Microbiol.">
        <title>Complete genome sequence of Corynebacterium casei LMG S-19264T (=DSM 44701T), isolated from a smear-ripened cheese.</title>
        <authorList>
            <consortium name="US DOE Joint Genome Institute (JGI-PGF)"/>
            <person name="Walter F."/>
            <person name="Albersmeier A."/>
            <person name="Kalinowski J."/>
            <person name="Ruckert C."/>
        </authorList>
    </citation>
    <scope>NUCLEOTIDE SEQUENCE</scope>
    <source>
        <strain evidence="8">CGMCC 1.12987</strain>
    </source>
</reference>
<comment type="pathway">
    <text evidence="2 6">Cofactor biosynthesis; tetrahydrofolate biosynthesis; 2-amino-4-hydroxy-6-hydroxymethyl-7,8-dihydropteridine diphosphate from 7,8-dihydroneopterin triphosphate: step 3/4.</text>
</comment>
<accession>A0A917LHE9</accession>
<evidence type="ECO:0000256" key="3">
    <source>
        <dbReference type="ARBA" id="ARBA00005708"/>
    </source>
</evidence>
<evidence type="ECO:0000256" key="2">
    <source>
        <dbReference type="ARBA" id="ARBA00005013"/>
    </source>
</evidence>
<evidence type="ECO:0000256" key="1">
    <source>
        <dbReference type="ARBA" id="ARBA00001353"/>
    </source>
</evidence>
<dbReference type="GO" id="GO:0046654">
    <property type="term" value="P:tetrahydrofolate biosynthetic process"/>
    <property type="evidence" value="ECO:0007669"/>
    <property type="project" value="UniProtKB-UniRule"/>
</dbReference>
<dbReference type="SMART" id="SM00905">
    <property type="entry name" value="FolB"/>
    <property type="match status" value="1"/>
</dbReference>